<name>A0A847J3A5_9LACT</name>
<gene>
    <name evidence="2" type="ORF">GX453_08975</name>
</gene>
<evidence type="ECO:0000313" key="3">
    <source>
        <dbReference type="Proteomes" id="UP000559962"/>
    </source>
</evidence>
<organism evidence="2 3">
    <name type="scientific">Pseudolactococcus chungangensis</name>
    <dbReference type="NCBI Taxonomy" id="451457"/>
    <lineage>
        <taxon>Bacteria</taxon>
        <taxon>Bacillati</taxon>
        <taxon>Bacillota</taxon>
        <taxon>Bacilli</taxon>
        <taxon>Lactobacillales</taxon>
        <taxon>Streptococcaceae</taxon>
        <taxon>Pseudolactococcus</taxon>
    </lineage>
</organism>
<evidence type="ECO:0000313" key="2">
    <source>
        <dbReference type="EMBL" id="NLH36128.1"/>
    </source>
</evidence>
<feature type="transmembrane region" description="Helical" evidence="1">
    <location>
        <begin position="94"/>
        <end position="111"/>
    </location>
</feature>
<dbReference type="EMBL" id="JAAYVO010000121">
    <property type="protein sequence ID" value="NLH36128.1"/>
    <property type="molecule type" value="Genomic_DNA"/>
</dbReference>
<reference evidence="2 3" key="1">
    <citation type="journal article" date="2020" name="Biotechnol. Biofuels">
        <title>New insights from the biogas microbiome by comprehensive genome-resolved metagenomics of nearly 1600 species originating from multiple anaerobic digesters.</title>
        <authorList>
            <person name="Campanaro S."/>
            <person name="Treu L."/>
            <person name="Rodriguez-R L.M."/>
            <person name="Kovalovszki A."/>
            <person name="Ziels R.M."/>
            <person name="Maus I."/>
            <person name="Zhu X."/>
            <person name="Kougias P.G."/>
            <person name="Basile A."/>
            <person name="Luo G."/>
            <person name="Schluter A."/>
            <person name="Konstantinidis K.T."/>
            <person name="Angelidaki I."/>
        </authorList>
    </citation>
    <scope>NUCLEOTIDE SEQUENCE [LARGE SCALE GENOMIC DNA]</scope>
    <source>
        <strain evidence="2">AS27yjCOA_61</strain>
    </source>
</reference>
<sequence>MYDGAHAKFSPIKIQRKPLLKSYDNYLRNFSEKLSFQKIPVYSLVVNEAFPFLSIIFCLGYAFYQRQYKKIALLMLPFGFWGTLLLGPVIAVRYAFPIYVCIPFIWGLVFIDENKKEKI</sequence>
<feature type="transmembrane region" description="Helical" evidence="1">
    <location>
        <begin position="71"/>
        <end position="88"/>
    </location>
</feature>
<feature type="transmembrane region" description="Helical" evidence="1">
    <location>
        <begin position="39"/>
        <end position="64"/>
    </location>
</feature>
<comment type="caution">
    <text evidence="2">The sequence shown here is derived from an EMBL/GenBank/DDBJ whole genome shotgun (WGS) entry which is preliminary data.</text>
</comment>
<proteinExistence type="predicted"/>
<dbReference type="Proteomes" id="UP000559962">
    <property type="component" value="Unassembled WGS sequence"/>
</dbReference>
<keyword evidence="1" id="KW-1133">Transmembrane helix</keyword>
<evidence type="ECO:0000256" key="1">
    <source>
        <dbReference type="SAM" id="Phobius"/>
    </source>
</evidence>
<keyword evidence="1" id="KW-0472">Membrane</keyword>
<dbReference type="AlphaFoldDB" id="A0A847J3A5"/>
<protein>
    <submittedName>
        <fullName evidence="2">Uncharacterized protein</fullName>
    </submittedName>
</protein>
<accession>A0A847J3A5</accession>
<keyword evidence="1" id="KW-0812">Transmembrane</keyword>